<keyword evidence="3" id="KW-0804">Transcription</keyword>
<keyword evidence="6" id="KW-1185">Reference proteome</keyword>
<name>A0ABW5MYS0_9FLAO</name>
<dbReference type="PANTHER" id="PTHR30154">
    <property type="entry name" value="LEUCINE-RESPONSIVE REGULATORY PROTEIN"/>
    <property type="match status" value="1"/>
</dbReference>
<dbReference type="Pfam" id="PF01037">
    <property type="entry name" value="AsnC_trans_reg"/>
    <property type="match status" value="1"/>
</dbReference>
<dbReference type="InterPro" id="IPR011008">
    <property type="entry name" value="Dimeric_a/b-barrel"/>
</dbReference>
<gene>
    <name evidence="5" type="ORF">ACFSQJ_15645</name>
</gene>
<protein>
    <submittedName>
        <fullName evidence="5">Lrp/AsnC family transcriptional regulator</fullName>
    </submittedName>
</protein>
<dbReference type="InterPro" id="IPR036390">
    <property type="entry name" value="WH_DNA-bd_sf"/>
</dbReference>
<evidence type="ECO:0000256" key="2">
    <source>
        <dbReference type="ARBA" id="ARBA00023125"/>
    </source>
</evidence>
<dbReference type="InterPro" id="IPR011991">
    <property type="entry name" value="ArsR-like_HTH"/>
</dbReference>
<dbReference type="CDD" id="cd00090">
    <property type="entry name" value="HTH_ARSR"/>
    <property type="match status" value="1"/>
</dbReference>
<dbReference type="RefSeq" id="WP_377767900.1">
    <property type="nucleotide sequence ID" value="NZ_JBHULB010000078.1"/>
</dbReference>
<dbReference type="SUPFAM" id="SSF54909">
    <property type="entry name" value="Dimeric alpha+beta barrel"/>
    <property type="match status" value="1"/>
</dbReference>
<dbReference type="Gene3D" id="1.10.10.10">
    <property type="entry name" value="Winged helix-like DNA-binding domain superfamily/Winged helix DNA-binding domain"/>
    <property type="match status" value="1"/>
</dbReference>
<dbReference type="PROSITE" id="PS50956">
    <property type="entry name" value="HTH_ASNC_2"/>
    <property type="match status" value="1"/>
</dbReference>
<comment type="caution">
    <text evidence="5">The sequence shown here is derived from an EMBL/GenBank/DDBJ whole genome shotgun (WGS) entry which is preliminary data.</text>
</comment>
<dbReference type="InterPro" id="IPR000485">
    <property type="entry name" value="AsnC-type_HTH_dom"/>
</dbReference>
<dbReference type="PRINTS" id="PR00033">
    <property type="entry name" value="HTHASNC"/>
</dbReference>
<dbReference type="InterPro" id="IPR036388">
    <property type="entry name" value="WH-like_DNA-bd_sf"/>
</dbReference>
<keyword evidence="1" id="KW-0805">Transcription regulation</keyword>
<dbReference type="PANTHER" id="PTHR30154:SF34">
    <property type="entry name" value="TRANSCRIPTIONAL REGULATOR AZLB"/>
    <property type="match status" value="1"/>
</dbReference>
<dbReference type="Gene3D" id="3.30.70.920">
    <property type="match status" value="1"/>
</dbReference>
<dbReference type="InterPro" id="IPR019888">
    <property type="entry name" value="Tscrpt_reg_AsnC-like"/>
</dbReference>
<keyword evidence="2" id="KW-0238">DNA-binding</keyword>
<sequence>MLDKVDRAILKILEKDSKTVAKAIAEQLNLTKTPVYERIKRLENEGYIKKYTAIISKEKVEQSITVFSFVSLEAQKGSLMDDFLQKVYEFSEVTECFVVGGEFDFLLKVVVKDLDAYYDFAKTKIASLENIGAVKSAFVLNEVKNTTSFPLL</sequence>
<dbReference type="SUPFAM" id="SSF46785">
    <property type="entry name" value="Winged helix' DNA-binding domain"/>
    <property type="match status" value="1"/>
</dbReference>
<organism evidence="5 6">
    <name type="scientific">Croceitalea marina</name>
    <dbReference type="NCBI Taxonomy" id="1775166"/>
    <lineage>
        <taxon>Bacteria</taxon>
        <taxon>Pseudomonadati</taxon>
        <taxon>Bacteroidota</taxon>
        <taxon>Flavobacteriia</taxon>
        <taxon>Flavobacteriales</taxon>
        <taxon>Flavobacteriaceae</taxon>
        <taxon>Croceitalea</taxon>
    </lineage>
</organism>
<dbReference type="Pfam" id="PF13412">
    <property type="entry name" value="HTH_24"/>
    <property type="match status" value="1"/>
</dbReference>
<proteinExistence type="predicted"/>
<evidence type="ECO:0000256" key="3">
    <source>
        <dbReference type="ARBA" id="ARBA00023163"/>
    </source>
</evidence>
<dbReference type="EMBL" id="JBHULB010000078">
    <property type="protein sequence ID" value="MFD2588370.1"/>
    <property type="molecule type" value="Genomic_DNA"/>
</dbReference>
<evidence type="ECO:0000313" key="6">
    <source>
        <dbReference type="Proteomes" id="UP001597526"/>
    </source>
</evidence>
<evidence type="ECO:0000256" key="1">
    <source>
        <dbReference type="ARBA" id="ARBA00023015"/>
    </source>
</evidence>
<dbReference type="Proteomes" id="UP001597526">
    <property type="component" value="Unassembled WGS sequence"/>
</dbReference>
<dbReference type="InterPro" id="IPR019887">
    <property type="entry name" value="Tscrpt_reg_AsnC/Lrp_C"/>
</dbReference>
<dbReference type="SMART" id="SM00344">
    <property type="entry name" value="HTH_ASNC"/>
    <property type="match status" value="1"/>
</dbReference>
<accession>A0ABW5MYS0</accession>
<reference evidence="6" key="1">
    <citation type="journal article" date="2019" name="Int. J. Syst. Evol. Microbiol.">
        <title>The Global Catalogue of Microorganisms (GCM) 10K type strain sequencing project: providing services to taxonomists for standard genome sequencing and annotation.</title>
        <authorList>
            <consortium name="The Broad Institute Genomics Platform"/>
            <consortium name="The Broad Institute Genome Sequencing Center for Infectious Disease"/>
            <person name="Wu L."/>
            <person name="Ma J."/>
        </authorList>
    </citation>
    <scope>NUCLEOTIDE SEQUENCE [LARGE SCALE GENOMIC DNA]</scope>
    <source>
        <strain evidence="6">KCTC 52368</strain>
    </source>
</reference>
<evidence type="ECO:0000259" key="4">
    <source>
        <dbReference type="PROSITE" id="PS50956"/>
    </source>
</evidence>
<evidence type="ECO:0000313" key="5">
    <source>
        <dbReference type="EMBL" id="MFD2588370.1"/>
    </source>
</evidence>
<feature type="domain" description="HTH asnC-type" evidence="4">
    <location>
        <begin position="2"/>
        <end position="65"/>
    </location>
</feature>